<feature type="signal peptide" evidence="1">
    <location>
        <begin position="1"/>
        <end position="17"/>
    </location>
</feature>
<comment type="caution">
    <text evidence="2">The sequence shown here is derived from an EMBL/GenBank/DDBJ whole genome shotgun (WGS) entry which is preliminary data.</text>
</comment>
<evidence type="ECO:0000313" key="2">
    <source>
        <dbReference type="EMBL" id="CAB3407182.1"/>
    </source>
</evidence>
<proteinExistence type="predicted"/>
<accession>A0A8S1F311</accession>
<name>A0A8S1F311_9PELO</name>
<evidence type="ECO:0000256" key="1">
    <source>
        <dbReference type="SAM" id="SignalP"/>
    </source>
</evidence>
<dbReference type="Proteomes" id="UP000494206">
    <property type="component" value="Unassembled WGS sequence"/>
</dbReference>
<protein>
    <submittedName>
        <fullName evidence="2">Uncharacterized protein</fullName>
    </submittedName>
</protein>
<organism evidence="2 3">
    <name type="scientific">Caenorhabditis bovis</name>
    <dbReference type="NCBI Taxonomy" id="2654633"/>
    <lineage>
        <taxon>Eukaryota</taxon>
        <taxon>Metazoa</taxon>
        <taxon>Ecdysozoa</taxon>
        <taxon>Nematoda</taxon>
        <taxon>Chromadorea</taxon>
        <taxon>Rhabditida</taxon>
        <taxon>Rhabditina</taxon>
        <taxon>Rhabditomorpha</taxon>
        <taxon>Rhabditoidea</taxon>
        <taxon>Rhabditidae</taxon>
        <taxon>Peloderinae</taxon>
        <taxon>Caenorhabditis</taxon>
    </lineage>
</organism>
<keyword evidence="1" id="KW-0732">Signal</keyword>
<feature type="chain" id="PRO_5035745915" evidence="1">
    <location>
        <begin position="18"/>
        <end position="136"/>
    </location>
</feature>
<keyword evidence="3" id="KW-1185">Reference proteome</keyword>
<sequence length="136" mass="15379">MNSSIVFLMVLVAFVTAETCKLGEKRRIKSGSYYEECVPKFDTAGCYASWEKIESKRFIGNGEEIDRMYRSNSVGFRYKCEMNNGFISFSPIGCVINKKKGMEFLKLNASGKLDNGQSVKCKQNHAGEFSFEFGEN</sequence>
<dbReference type="OrthoDB" id="5821402at2759"/>
<gene>
    <name evidence="2" type="ORF">CBOVIS_LOCUS9146</name>
</gene>
<dbReference type="AlphaFoldDB" id="A0A8S1F311"/>
<evidence type="ECO:0000313" key="3">
    <source>
        <dbReference type="Proteomes" id="UP000494206"/>
    </source>
</evidence>
<reference evidence="2 3" key="1">
    <citation type="submission" date="2020-04" db="EMBL/GenBank/DDBJ databases">
        <authorList>
            <person name="Laetsch R D."/>
            <person name="Stevens L."/>
            <person name="Kumar S."/>
            <person name="Blaxter L. M."/>
        </authorList>
    </citation>
    <scope>NUCLEOTIDE SEQUENCE [LARGE SCALE GENOMIC DNA]</scope>
</reference>
<dbReference type="EMBL" id="CADEPM010000006">
    <property type="protein sequence ID" value="CAB3407182.1"/>
    <property type="molecule type" value="Genomic_DNA"/>
</dbReference>